<evidence type="ECO:0000256" key="1">
    <source>
        <dbReference type="SAM" id="Phobius"/>
    </source>
</evidence>
<organism evidence="2 3">
    <name type="scientific">Trichococcus collinsii</name>
    <dbReference type="NCBI Taxonomy" id="157076"/>
    <lineage>
        <taxon>Bacteria</taxon>
        <taxon>Bacillati</taxon>
        <taxon>Bacillota</taxon>
        <taxon>Bacilli</taxon>
        <taxon>Lactobacillales</taxon>
        <taxon>Carnobacteriaceae</taxon>
        <taxon>Trichococcus</taxon>
    </lineage>
</organism>
<keyword evidence="1" id="KW-0472">Membrane</keyword>
<proteinExistence type="predicted"/>
<dbReference type="EMBL" id="FNQH01000007">
    <property type="protein sequence ID" value="SEA82576.1"/>
    <property type="molecule type" value="Genomic_DNA"/>
</dbReference>
<sequence length="61" mass="7487">MFRPLFIGASWLTFFFNIFFIKHLFFYFHARKLAYQGEMKCLSNVILTRVYVCVRKCYTRC</sequence>
<dbReference type="AlphaFoldDB" id="A0AB38A2X3"/>
<keyword evidence="3" id="KW-1185">Reference proteome</keyword>
<comment type="caution">
    <text evidence="2">The sequence shown here is derived from an EMBL/GenBank/DDBJ whole genome shotgun (WGS) entry which is preliminary data.</text>
</comment>
<evidence type="ECO:0008006" key="4">
    <source>
        <dbReference type="Google" id="ProtNLM"/>
    </source>
</evidence>
<dbReference type="Proteomes" id="UP000199042">
    <property type="component" value="Unassembled WGS sequence"/>
</dbReference>
<accession>A0AB38A2X3</accession>
<keyword evidence="1" id="KW-1133">Transmembrane helix</keyword>
<keyword evidence="1" id="KW-0812">Transmembrane</keyword>
<evidence type="ECO:0000313" key="3">
    <source>
        <dbReference type="Proteomes" id="UP000199042"/>
    </source>
</evidence>
<name>A0AB38A2X3_9LACT</name>
<gene>
    <name evidence="2" type="ORF">SAMN04488525_10711</name>
</gene>
<evidence type="ECO:0000313" key="2">
    <source>
        <dbReference type="EMBL" id="SEA82576.1"/>
    </source>
</evidence>
<protein>
    <recommendedName>
        <fullName evidence="4">Secreted protein</fullName>
    </recommendedName>
</protein>
<feature type="transmembrane region" description="Helical" evidence="1">
    <location>
        <begin position="6"/>
        <end position="30"/>
    </location>
</feature>
<reference evidence="2 3" key="1">
    <citation type="submission" date="2016-10" db="EMBL/GenBank/DDBJ databases">
        <authorList>
            <person name="Varghese N."/>
            <person name="Submissions S."/>
        </authorList>
    </citation>
    <scope>NUCLEOTIDE SEQUENCE [LARGE SCALE GENOMIC DNA]</scope>
    <source>
        <strain evidence="2 3">DSM 14526</strain>
    </source>
</reference>